<dbReference type="Proteomes" id="UP000603865">
    <property type="component" value="Unassembled WGS sequence"/>
</dbReference>
<accession>A0A918F5I9</accession>
<sequence>MIPEYDSLTDALKPVPLQRGRTFIPVDKREVQADEIGDFWWRLPERFVDRSHYPGLHNVRFSLYTFCRFVLDEDDFLYITLRVSEFGTRVVARTRTWPEAQRAHDEYHFQILDHPTEFGFDFEEIHPINLQRLRPH</sequence>
<reference evidence="1" key="2">
    <citation type="submission" date="2020-09" db="EMBL/GenBank/DDBJ databases">
        <authorList>
            <person name="Sun Q."/>
            <person name="Ohkuma M."/>
        </authorList>
    </citation>
    <scope>NUCLEOTIDE SEQUENCE</scope>
    <source>
        <strain evidence="1">JCM 31311</strain>
    </source>
</reference>
<protein>
    <submittedName>
        <fullName evidence="1">Uncharacterized protein</fullName>
    </submittedName>
</protein>
<reference evidence="1" key="1">
    <citation type="journal article" date="2014" name="Int. J. Syst. Evol. Microbiol.">
        <title>Complete genome sequence of Corynebacterium casei LMG S-19264T (=DSM 44701T), isolated from a smear-ripened cheese.</title>
        <authorList>
            <consortium name="US DOE Joint Genome Institute (JGI-PGF)"/>
            <person name="Walter F."/>
            <person name="Albersmeier A."/>
            <person name="Kalinowski J."/>
            <person name="Ruckert C."/>
        </authorList>
    </citation>
    <scope>NUCLEOTIDE SEQUENCE</scope>
    <source>
        <strain evidence="1">JCM 31311</strain>
    </source>
</reference>
<comment type="caution">
    <text evidence="1">The sequence shown here is derived from an EMBL/GenBank/DDBJ whole genome shotgun (WGS) entry which is preliminary data.</text>
</comment>
<dbReference type="EMBL" id="BMQL01000011">
    <property type="protein sequence ID" value="GGR09913.1"/>
    <property type="molecule type" value="Genomic_DNA"/>
</dbReference>
<gene>
    <name evidence="1" type="ORF">GCM10008957_23350</name>
</gene>
<dbReference type="AlphaFoldDB" id="A0A918F5I9"/>
<keyword evidence="2" id="KW-1185">Reference proteome</keyword>
<evidence type="ECO:0000313" key="1">
    <source>
        <dbReference type="EMBL" id="GGR09913.1"/>
    </source>
</evidence>
<proteinExistence type="predicted"/>
<evidence type="ECO:0000313" key="2">
    <source>
        <dbReference type="Proteomes" id="UP000603865"/>
    </source>
</evidence>
<name>A0A918F5I9_9DEIO</name>
<organism evidence="1 2">
    <name type="scientific">Deinococcus ruber</name>
    <dbReference type="NCBI Taxonomy" id="1848197"/>
    <lineage>
        <taxon>Bacteria</taxon>
        <taxon>Thermotogati</taxon>
        <taxon>Deinococcota</taxon>
        <taxon>Deinococci</taxon>
        <taxon>Deinococcales</taxon>
        <taxon>Deinococcaceae</taxon>
        <taxon>Deinococcus</taxon>
    </lineage>
</organism>